<keyword evidence="1" id="KW-0812">Transmembrane</keyword>
<dbReference type="EMBL" id="HBGW01071828">
    <property type="protein sequence ID" value="CAD9622144.1"/>
    <property type="molecule type" value="Transcribed_RNA"/>
</dbReference>
<gene>
    <name evidence="2" type="ORF">BRAN1462_LOCUS45843</name>
</gene>
<keyword evidence="1" id="KW-1133">Transmembrane helix</keyword>
<evidence type="ECO:0000256" key="1">
    <source>
        <dbReference type="SAM" id="Phobius"/>
    </source>
</evidence>
<name>A0A7S2PX11_9DINO</name>
<proteinExistence type="predicted"/>
<keyword evidence="1" id="KW-0472">Membrane</keyword>
<accession>A0A7S2PX11</accession>
<sequence>MAQASQASSPLCCTEVFWRGRRTMQQPGEVAEQFVRQQSTSAILARVLARSKGQPLPYATCSIVENKQLTGYTLFQDYNVYQNSNMFWSCGVPVVGGLAFMIGVCRMLK</sequence>
<protein>
    <submittedName>
        <fullName evidence="2">Uncharacterized protein</fullName>
    </submittedName>
</protein>
<evidence type="ECO:0000313" key="2">
    <source>
        <dbReference type="EMBL" id="CAD9622144.1"/>
    </source>
</evidence>
<feature type="transmembrane region" description="Helical" evidence="1">
    <location>
        <begin position="86"/>
        <end position="108"/>
    </location>
</feature>
<reference evidence="2" key="1">
    <citation type="submission" date="2021-01" db="EMBL/GenBank/DDBJ databases">
        <authorList>
            <person name="Corre E."/>
            <person name="Pelletier E."/>
            <person name="Niang G."/>
            <person name="Scheremetjew M."/>
            <person name="Finn R."/>
            <person name="Kale V."/>
            <person name="Holt S."/>
            <person name="Cochrane G."/>
            <person name="Meng A."/>
            <person name="Brown T."/>
            <person name="Cohen L."/>
        </authorList>
    </citation>
    <scope>NUCLEOTIDE SEQUENCE</scope>
    <source>
        <strain evidence="2">RCC3387</strain>
    </source>
</reference>
<organism evidence="2">
    <name type="scientific">Zooxanthella nutricula</name>
    <dbReference type="NCBI Taxonomy" id="1333877"/>
    <lineage>
        <taxon>Eukaryota</taxon>
        <taxon>Sar</taxon>
        <taxon>Alveolata</taxon>
        <taxon>Dinophyceae</taxon>
        <taxon>Peridiniales</taxon>
        <taxon>Peridiniales incertae sedis</taxon>
        <taxon>Zooxanthella</taxon>
    </lineage>
</organism>
<dbReference type="AlphaFoldDB" id="A0A7S2PX11"/>